<name>A0ABT8KYZ6_9BACT</name>
<dbReference type="RefSeq" id="WP_346756056.1">
    <property type="nucleotide sequence ID" value="NZ_JAUJEB010000001.1"/>
</dbReference>
<dbReference type="EMBL" id="JAUJEB010000001">
    <property type="protein sequence ID" value="MDN5210715.1"/>
    <property type="molecule type" value="Genomic_DNA"/>
</dbReference>
<gene>
    <name evidence="1" type="ORF">QQ020_01610</name>
</gene>
<organism evidence="1 2">
    <name type="scientific">Agaribacillus aureus</name>
    <dbReference type="NCBI Taxonomy" id="3051825"/>
    <lineage>
        <taxon>Bacteria</taxon>
        <taxon>Pseudomonadati</taxon>
        <taxon>Bacteroidota</taxon>
        <taxon>Cytophagia</taxon>
        <taxon>Cytophagales</taxon>
        <taxon>Splendidivirgaceae</taxon>
        <taxon>Agaribacillus</taxon>
    </lineage>
</organism>
<reference evidence="1" key="1">
    <citation type="submission" date="2023-06" db="EMBL/GenBank/DDBJ databases">
        <title>Genomic of Agaribacillus aureum.</title>
        <authorList>
            <person name="Wang G."/>
        </authorList>
    </citation>
    <scope>NUCLEOTIDE SEQUENCE</scope>
    <source>
        <strain evidence="1">BMA12</strain>
    </source>
</reference>
<keyword evidence="2" id="KW-1185">Reference proteome</keyword>
<evidence type="ECO:0000313" key="2">
    <source>
        <dbReference type="Proteomes" id="UP001172083"/>
    </source>
</evidence>
<dbReference type="Proteomes" id="UP001172083">
    <property type="component" value="Unassembled WGS sequence"/>
</dbReference>
<comment type="caution">
    <text evidence="1">The sequence shown here is derived from an EMBL/GenBank/DDBJ whole genome shotgun (WGS) entry which is preliminary data.</text>
</comment>
<protein>
    <submittedName>
        <fullName evidence="1">Uncharacterized protein</fullName>
    </submittedName>
</protein>
<sequence>MRDVHIASDVSLNGAMTNRGSSQGLTDDFRVKADIAGVGTDIYSATDVSV</sequence>
<accession>A0ABT8KYZ6</accession>
<proteinExistence type="predicted"/>
<evidence type="ECO:0000313" key="1">
    <source>
        <dbReference type="EMBL" id="MDN5210715.1"/>
    </source>
</evidence>